<accession>A0A8T0H4Z7</accession>
<dbReference type="InterPro" id="IPR046849">
    <property type="entry name" value="E2_motif"/>
</dbReference>
<feature type="repeat" description="PPR" evidence="2">
    <location>
        <begin position="550"/>
        <end position="584"/>
    </location>
</feature>
<feature type="repeat" description="PPR" evidence="2">
    <location>
        <begin position="651"/>
        <end position="685"/>
    </location>
</feature>
<dbReference type="InterPro" id="IPR046848">
    <property type="entry name" value="E_motif"/>
</dbReference>
<feature type="repeat" description="PPR" evidence="2">
    <location>
        <begin position="418"/>
        <end position="448"/>
    </location>
</feature>
<dbReference type="Pfam" id="PF01535">
    <property type="entry name" value="PPR"/>
    <property type="match status" value="2"/>
</dbReference>
<dbReference type="GO" id="GO:0008270">
    <property type="term" value="F:zinc ion binding"/>
    <property type="evidence" value="ECO:0007669"/>
    <property type="project" value="InterPro"/>
</dbReference>
<dbReference type="InterPro" id="IPR002885">
    <property type="entry name" value="PPR_rpt"/>
</dbReference>
<keyword evidence="6" id="KW-1185">Reference proteome</keyword>
<protein>
    <recommendedName>
        <fullName evidence="4">DYW domain-containing protein</fullName>
    </recommendedName>
</protein>
<dbReference type="Pfam" id="PF13812">
    <property type="entry name" value="PPR_3"/>
    <property type="match status" value="1"/>
</dbReference>
<sequence length="1160" mass="128116">MYRCFWTTVILTHSRSLARGVGIRSFSTRSWVAGQRRGSSGSAAGASGRLAPGKEMRDEGGFGGERKDVSDVHQPRSQMDRSIYVGLLQNCTQRRSLVEAKRIHAQMMKAGVEPDIFLGNLLISMYVKCRSVVDAHRVFQEMPRRDVISWNSLISGYAQQGFKKKAFQLFGEMQKEGFVPNKITYISMLTACASPVALEDGKQLHSQITKAGYHRDLRVGNSLLSMYGRCGDLAGACQVFNGISPRDVISYNAMLGLYANQANARECVSLYEQMLKEGLLPDKVTYINMLESFNTPAVLKEGKRIHGLLVKDGLDSDVRVGTALVSMFVRCGDVATGKKVFEGIAGRDVVAWNALIAALAKHGHYEDAFEHYYQMRPDGVVPNRSTYLSILNAYSTSKALEAGKFIYKHICEDGLSSDVQIGNALISMYSRCGDLLRAREFFDSMPKKDLISWNAIIAGYARREDRGEAMNLYRKMQSEGVKPGRVTFLHLLSACANATTLAEGKGIHQDILRSGIEASAPIANALMSMYRRCGNLSEAQKVFEGMQARDVISWNSIIAGHGQHGSCETAFKLFLEMQNEGLKPDDITFVSVLSSCKNPQALDVGKQIHKYITDSRSQLDVNLGNALITMYIRCGSLEDASQVFHNLPHRDVMSWTAMIGGFAEHGEESKAFDLFWQMQDVGLRPVKATFSSILKACTSSAALEEGKKVVAYILKSGYELDTGVGNALISMYAKSGSMTDACLVFDNMPTRDVVSWNKMIAGYSQNGLGEAALKFARQMEEQNVAPNKFTFVSLLNACSTCSALEEGKRVHAEVVKRKSDGDVHVGAALISMYAKCGSLEDAKEVFDNITEKNVVTWNAMINGYAQHGLALKALDFFNRMEKEGIKPDGSTFTSVLSACNHAGLVDEGLQKFSSMESQYGITPTIEHYGCLVGLLGRAGRLKEAETFINQMPCAPDAAVWETLLGACRIHGDVQLAEHAAAMALKLNARSAAVYVLLSNVYAAVGRWEDVAKIRRVMEGRGVKKQPGRSWIEVNNTIHEFVADDRSHPETENIYAELRRLSTQMQEAGHDPDTQFVLHEMGKAHQEASLCLHSERLAISYGLISTPPGTPIRIFKNLRICGDCHTASKFISKLADREIIARDSNRFHRFQNGKCSCEDYW</sequence>
<feature type="repeat" description="PPR" evidence="2">
    <location>
        <begin position="247"/>
        <end position="281"/>
    </location>
</feature>
<reference evidence="5" key="1">
    <citation type="submission" date="2020-06" db="EMBL/GenBank/DDBJ databases">
        <title>WGS assembly of Ceratodon purpureus strain R40.</title>
        <authorList>
            <person name="Carey S.B."/>
            <person name="Jenkins J."/>
            <person name="Shu S."/>
            <person name="Lovell J.T."/>
            <person name="Sreedasyam A."/>
            <person name="Maumus F."/>
            <person name="Tiley G.P."/>
            <person name="Fernandez-Pozo N."/>
            <person name="Barry K."/>
            <person name="Chen C."/>
            <person name="Wang M."/>
            <person name="Lipzen A."/>
            <person name="Daum C."/>
            <person name="Saski C.A."/>
            <person name="Payton A.C."/>
            <person name="Mcbreen J.C."/>
            <person name="Conrad R.E."/>
            <person name="Kollar L.M."/>
            <person name="Olsson S."/>
            <person name="Huttunen S."/>
            <person name="Landis J.B."/>
            <person name="Wickett N.J."/>
            <person name="Johnson M.G."/>
            <person name="Rensing S.A."/>
            <person name="Grimwood J."/>
            <person name="Schmutz J."/>
            <person name="Mcdaniel S.F."/>
        </authorList>
    </citation>
    <scope>NUCLEOTIDE SEQUENCE</scope>
    <source>
        <strain evidence="5">R40</strain>
    </source>
</reference>
<dbReference type="SUPFAM" id="SSF48452">
    <property type="entry name" value="TPR-like"/>
    <property type="match status" value="1"/>
</dbReference>
<organism evidence="5 6">
    <name type="scientific">Ceratodon purpureus</name>
    <name type="common">Fire moss</name>
    <name type="synonym">Dicranum purpureum</name>
    <dbReference type="NCBI Taxonomy" id="3225"/>
    <lineage>
        <taxon>Eukaryota</taxon>
        <taxon>Viridiplantae</taxon>
        <taxon>Streptophyta</taxon>
        <taxon>Embryophyta</taxon>
        <taxon>Bryophyta</taxon>
        <taxon>Bryophytina</taxon>
        <taxon>Bryopsida</taxon>
        <taxon>Dicranidae</taxon>
        <taxon>Pseudoditrichales</taxon>
        <taxon>Ditrichaceae</taxon>
        <taxon>Ceratodon</taxon>
    </lineage>
</organism>
<dbReference type="FunFam" id="1.25.40.10:FF:000381">
    <property type="entry name" value="Pentatricopeptide repeat-containing protein"/>
    <property type="match status" value="2"/>
</dbReference>
<feature type="region of interest" description="Disordered" evidence="3">
    <location>
        <begin position="35"/>
        <end position="73"/>
    </location>
</feature>
<feature type="domain" description="DYW" evidence="4">
    <location>
        <begin position="1068"/>
        <end position="1160"/>
    </location>
</feature>
<dbReference type="AlphaFoldDB" id="A0A8T0H4Z7"/>
<keyword evidence="1" id="KW-0677">Repeat</keyword>
<dbReference type="Pfam" id="PF13041">
    <property type="entry name" value="PPR_2"/>
    <property type="match status" value="8"/>
</dbReference>
<dbReference type="InterPro" id="IPR046960">
    <property type="entry name" value="PPR_At4g14850-like_plant"/>
</dbReference>
<feature type="repeat" description="PPR" evidence="2">
    <location>
        <begin position="80"/>
        <end position="114"/>
    </location>
</feature>
<dbReference type="FunFam" id="1.25.40.10:FF:000692">
    <property type="entry name" value="Pentatricopeptide repeat-containing protein At3g13880"/>
    <property type="match status" value="1"/>
</dbReference>
<evidence type="ECO:0000313" key="5">
    <source>
        <dbReference type="EMBL" id="KAG0564182.1"/>
    </source>
</evidence>
<evidence type="ECO:0000256" key="2">
    <source>
        <dbReference type="PROSITE-ProRule" id="PRU00708"/>
    </source>
</evidence>
<dbReference type="InterPro" id="IPR032867">
    <property type="entry name" value="DYW_dom"/>
</dbReference>
<dbReference type="FunFam" id="1.25.40.10:FF:000366">
    <property type="entry name" value="Pentatricopeptide (PPR) repeat-containing protein"/>
    <property type="match status" value="1"/>
</dbReference>
<name>A0A8T0H4Z7_CERPU</name>
<feature type="repeat" description="PPR" evidence="2">
    <location>
        <begin position="146"/>
        <end position="180"/>
    </location>
</feature>
<dbReference type="InterPro" id="IPR011990">
    <property type="entry name" value="TPR-like_helical_dom_sf"/>
</dbReference>
<dbReference type="Gene3D" id="1.25.40.10">
    <property type="entry name" value="Tetratricopeptide repeat domain"/>
    <property type="match status" value="7"/>
</dbReference>
<dbReference type="Proteomes" id="UP000822688">
    <property type="component" value="Chromosome 8"/>
</dbReference>
<feature type="repeat" description="PPR" evidence="2">
    <location>
        <begin position="752"/>
        <end position="786"/>
    </location>
</feature>
<proteinExistence type="predicted"/>
<feature type="compositionally biased region" description="Basic and acidic residues" evidence="3">
    <location>
        <begin position="52"/>
        <end position="73"/>
    </location>
</feature>
<feature type="repeat" description="PPR" evidence="2">
    <location>
        <begin position="853"/>
        <end position="887"/>
    </location>
</feature>
<evidence type="ECO:0000256" key="1">
    <source>
        <dbReference type="ARBA" id="ARBA00022737"/>
    </source>
</evidence>
<dbReference type="Pfam" id="PF14432">
    <property type="entry name" value="DYW_deaminase"/>
    <property type="match status" value="1"/>
</dbReference>
<feature type="repeat" description="PPR" evidence="2">
    <location>
        <begin position="348"/>
        <end position="382"/>
    </location>
</feature>
<dbReference type="FunFam" id="1.25.40.10:FF:000031">
    <property type="entry name" value="Pentatricopeptide repeat-containing protein mitochondrial"/>
    <property type="match status" value="5"/>
</dbReference>
<dbReference type="EMBL" id="CM026429">
    <property type="protein sequence ID" value="KAG0564182.1"/>
    <property type="molecule type" value="Genomic_DNA"/>
</dbReference>
<evidence type="ECO:0000259" key="4">
    <source>
        <dbReference type="Pfam" id="PF14432"/>
    </source>
</evidence>
<dbReference type="Pfam" id="PF20431">
    <property type="entry name" value="E_motif"/>
    <property type="match status" value="1"/>
</dbReference>
<evidence type="ECO:0000313" key="6">
    <source>
        <dbReference type="Proteomes" id="UP000822688"/>
    </source>
</evidence>
<comment type="caution">
    <text evidence="5">The sequence shown here is derived from an EMBL/GenBank/DDBJ whole genome shotgun (WGS) entry which is preliminary data.</text>
</comment>
<gene>
    <name evidence="5" type="ORF">KC19_8G089900</name>
</gene>
<evidence type="ECO:0000256" key="3">
    <source>
        <dbReference type="SAM" id="MobiDB-lite"/>
    </source>
</evidence>
<dbReference type="PROSITE" id="PS51375">
    <property type="entry name" value="PPR"/>
    <property type="match status" value="10"/>
</dbReference>
<feature type="compositionally biased region" description="Low complexity" evidence="3">
    <location>
        <begin position="35"/>
        <end position="49"/>
    </location>
</feature>
<dbReference type="Pfam" id="PF20430">
    <property type="entry name" value="Eplus_motif"/>
    <property type="match status" value="1"/>
</dbReference>
<dbReference type="GO" id="GO:0003723">
    <property type="term" value="F:RNA binding"/>
    <property type="evidence" value="ECO:0007669"/>
    <property type="project" value="InterPro"/>
</dbReference>
<dbReference type="PANTHER" id="PTHR24015">
    <property type="entry name" value="OS07G0578800 PROTEIN-RELATED"/>
    <property type="match status" value="1"/>
</dbReference>
<dbReference type="NCBIfam" id="TIGR00756">
    <property type="entry name" value="PPR"/>
    <property type="match status" value="12"/>
</dbReference>
<dbReference type="PANTHER" id="PTHR24015:SF548">
    <property type="entry name" value="OS08G0340900 PROTEIN"/>
    <property type="match status" value="1"/>
</dbReference>
<feature type="repeat" description="PPR" evidence="2">
    <location>
        <begin position="449"/>
        <end position="483"/>
    </location>
</feature>
<dbReference type="GO" id="GO:0009451">
    <property type="term" value="P:RNA modification"/>
    <property type="evidence" value="ECO:0007669"/>
    <property type="project" value="InterPro"/>
</dbReference>